<dbReference type="Proteomes" id="UP000494106">
    <property type="component" value="Unassembled WGS sequence"/>
</dbReference>
<evidence type="ECO:0000313" key="3">
    <source>
        <dbReference type="Proteomes" id="UP000494106"/>
    </source>
</evidence>
<evidence type="ECO:0000256" key="1">
    <source>
        <dbReference type="SAM" id="MobiDB-lite"/>
    </source>
</evidence>
<feature type="region of interest" description="Disordered" evidence="1">
    <location>
        <begin position="97"/>
        <end position="117"/>
    </location>
</feature>
<dbReference type="AlphaFoldDB" id="A0A8S1BGU3"/>
<reference evidence="2 3" key="1">
    <citation type="submission" date="2020-04" db="EMBL/GenBank/DDBJ databases">
        <authorList>
            <person name="Wallbank WR R."/>
            <person name="Pardo Diaz C."/>
            <person name="Kozak K."/>
            <person name="Martin S."/>
            <person name="Jiggins C."/>
            <person name="Moest M."/>
            <person name="Warren A I."/>
            <person name="Byers J.R.P. K."/>
            <person name="Montejo-Kovacevich G."/>
            <person name="Yen C E."/>
        </authorList>
    </citation>
    <scope>NUCLEOTIDE SEQUENCE [LARGE SCALE GENOMIC DNA]</scope>
</reference>
<protein>
    <submittedName>
        <fullName evidence="2">Uncharacterized protein</fullName>
    </submittedName>
</protein>
<accession>A0A8S1BGU3</accession>
<dbReference type="EMBL" id="CADEBC010000586">
    <property type="protein sequence ID" value="CAB3256264.1"/>
    <property type="molecule type" value="Genomic_DNA"/>
</dbReference>
<organism evidence="2 3">
    <name type="scientific">Arctia plantaginis</name>
    <name type="common">Wood tiger moth</name>
    <name type="synonym">Phalaena plantaginis</name>
    <dbReference type="NCBI Taxonomy" id="874455"/>
    <lineage>
        <taxon>Eukaryota</taxon>
        <taxon>Metazoa</taxon>
        <taxon>Ecdysozoa</taxon>
        <taxon>Arthropoda</taxon>
        <taxon>Hexapoda</taxon>
        <taxon>Insecta</taxon>
        <taxon>Pterygota</taxon>
        <taxon>Neoptera</taxon>
        <taxon>Endopterygota</taxon>
        <taxon>Lepidoptera</taxon>
        <taxon>Glossata</taxon>
        <taxon>Ditrysia</taxon>
        <taxon>Noctuoidea</taxon>
        <taxon>Erebidae</taxon>
        <taxon>Arctiinae</taxon>
        <taxon>Arctia</taxon>
    </lineage>
</organism>
<sequence>MTIFDISVHNGLKRKTITLNNRVPLFFGRRKCTCGKQAACCGGSDSESDIGPIEPQEIENDDNSYGVKLIDVVNEVTAVVADEDISIVDEPEAVEEIFQDSNVNGSESGDAGDASEE</sequence>
<dbReference type="OrthoDB" id="7482487at2759"/>
<proteinExistence type="predicted"/>
<comment type="caution">
    <text evidence="2">The sequence shown here is derived from an EMBL/GenBank/DDBJ whole genome shotgun (WGS) entry which is preliminary data.</text>
</comment>
<gene>
    <name evidence="2" type="ORF">APLA_LOCUS15279</name>
</gene>
<keyword evidence="3" id="KW-1185">Reference proteome</keyword>
<name>A0A8S1BGU3_ARCPL</name>
<evidence type="ECO:0000313" key="2">
    <source>
        <dbReference type="EMBL" id="CAB3256264.1"/>
    </source>
</evidence>